<dbReference type="EMBL" id="JBBHLL010001751">
    <property type="protein sequence ID" value="KAK7795793.1"/>
    <property type="molecule type" value="Genomic_DNA"/>
</dbReference>
<reference evidence="1 2" key="1">
    <citation type="journal article" date="2023" name="bioRxiv">
        <title>Conserved and derived expression patterns and positive selection on dental genes reveal complex evolutionary context of ever-growing rodent molars.</title>
        <authorList>
            <person name="Calamari Z.T."/>
            <person name="Song A."/>
            <person name="Cohen E."/>
            <person name="Akter M."/>
            <person name="Roy R.D."/>
            <person name="Hallikas O."/>
            <person name="Christensen M.M."/>
            <person name="Li P."/>
            <person name="Marangoni P."/>
            <person name="Jernvall J."/>
            <person name="Klein O.D."/>
        </authorList>
    </citation>
    <scope>NUCLEOTIDE SEQUENCE [LARGE SCALE GENOMIC DNA]</scope>
    <source>
        <strain evidence="1">V071</strain>
    </source>
</reference>
<sequence length="54" mass="6262">MAPCPLLPRRTYRLPCTIPQTCWAALHPVPTCAQRSNRSRVVRNFTLNWRRAGK</sequence>
<dbReference type="Proteomes" id="UP001488838">
    <property type="component" value="Unassembled WGS sequence"/>
</dbReference>
<organism evidence="1 2">
    <name type="scientific">Myodes glareolus</name>
    <name type="common">Bank vole</name>
    <name type="synonym">Clethrionomys glareolus</name>
    <dbReference type="NCBI Taxonomy" id="447135"/>
    <lineage>
        <taxon>Eukaryota</taxon>
        <taxon>Metazoa</taxon>
        <taxon>Chordata</taxon>
        <taxon>Craniata</taxon>
        <taxon>Vertebrata</taxon>
        <taxon>Euteleostomi</taxon>
        <taxon>Mammalia</taxon>
        <taxon>Eutheria</taxon>
        <taxon>Euarchontoglires</taxon>
        <taxon>Glires</taxon>
        <taxon>Rodentia</taxon>
        <taxon>Myomorpha</taxon>
        <taxon>Muroidea</taxon>
        <taxon>Cricetidae</taxon>
        <taxon>Arvicolinae</taxon>
        <taxon>Myodes</taxon>
    </lineage>
</organism>
<evidence type="ECO:0000313" key="1">
    <source>
        <dbReference type="EMBL" id="KAK7795793.1"/>
    </source>
</evidence>
<accession>A0AAW0GZV7</accession>
<name>A0AAW0GZV7_MYOGA</name>
<keyword evidence="2" id="KW-1185">Reference proteome</keyword>
<proteinExistence type="predicted"/>
<evidence type="ECO:0000313" key="2">
    <source>
        <dbReference type="Proteomes" id="UP001488838"/>
    </source>
</evidence>
<protein>
    <submittedName>
        <fullName evidence="1">Uncharacterized protein</fullName>
    </submittedName>
</protein>
<gene>
    <name evidence="1" type="ORF">U0070_000124</name>
</gene>
<comment type="caution">
    <text evidence="1">The sequence shown here is derived from an EMBL/GenBank/DDBJ whole genome shotgun (WGS) entry which is preliminary data.</text>
</comment>
<dbReference type="AlphaFoldDB" id="A0AAW0GZV7"/>